<protein>
    <submittedName>
        <fullName evidence="1">Uncharacterized protein</fullName>
    </submittedName>
</protein>
<gene>
    <name evidence="1" type="ordered locus">Aeqsu_3091</name>
</gene>
<dbReference type="EMBL" id="CP003280">
    <property type="protein sequence ID" value="AFL82528.1"/>
    <property type="molecule type" value="Genomic_DNA"/>
</dbReference>
<organism evidence="1 2">
    <name type="scientific">Aequorivita sublithincola (strain DSM 14238 / LMG 21431 / ACAM 643 / 9-3)</name>
    <dbReference type="NCBI Taxonomy" id="746697"/>
    <lineage>
        <taxon>Bacteria</taxon>
        <taxon>Pseudomonadati</taxon>
        <taxon>Bacteroidota</taxon>
        <taxon>Flavobacteriia</taxon>
        <taxon>Flavobacteriales</taxon>
        <taxon>Flavobacteriaceae</taxon>
        <taxon>Aequorivita</taxon>
    </lineage>
</organism>
<name>I3YZW0_AEQSU</name>
<evidence type="ECO:0000313" key="2">
    <source>
        <dbReference type="Proteomes" id="UP000006049"/>
    </source>
</evidence>
<dbReference type="Pfam" id="PF20217">
    <property type="entry name" value="DUF6577"/>
    <property type="match status" value="1"/>
</dbReference>
<evidence type="ECO:0000313" key="1">
    <source>
        <dbReference type="EMBL" id="AFL82528.1"/>
    </source>
</evidence>
<accession>I3YZW0</accession>
<dbReference type="HOGENOM" id="CLU_080976_1_0_10"/>
<proteinExistence type="predicted"/>
<dbReference type="Proteomes" id="UP000006049">
    <property type="component" value="Chromosome"/>
</dbReference>
<keyword evidence="2" id="KW-1185">Reference proteome</keyword>
<dbReference type="STRING" id="746697.Aeqsu_3091"/>
<reference evidence="1 2" key="1">
    <citation type="submission" date="2012-06" db="EMBL/GenBank/DDBJ databases">
        <title>The complete genome of Aequorivita sublithincola DSM 14238.</title>
        <authorList>
            <consortium name="US DOE Joint Genome Institute (JGI-PGF)"/>
            <person name="Lucas S."/>
            <person name="Copeland A."/>
            <person name="Lapidus A."/>
            <person name="Goodwin L."/>
            <person name="Pitluck S."/>
            <person name="Peters L."/>
            <person name="Munk A.C.C."/>
            <person name="Kyrpides N."/>
            <person name="Mavromatis K."/>
            <person name="Pagani I."/>
            <person name="Ivanova N."/>
            <person name="Ovchinnikova G."/>
            <person name="Zeytun A."/>
            <person name="Detter J.C."/>
            <person name="Han C."/>
            <person name="Land M."/>
            <person name="Hauser L."/>
            <person name="Markowitz V."/>
            <person name="Cheng J.-F."/>
            <person name="Hugenholtz P."/>
            <person name="Woyke T."/>
            <person name="Wu D."/>
            <person name="Tindall B."/>
            <person name="Faehnrich R."/>
            <person name="Brambilla E."/>
            <person name="Klenk H.-P."/>
            <person name="Eisen J.A."/>
        </authorList>
    </citation>
    <scope>NUCLEOTIDE SEQUENCE [LARGE SCALE GENOMIC DNA]</scope>
    <source>
        <strain evidence="2">DSM 14238 / LMG 21431 / ACAM 643 / 9-3</strain>
    </source>
</reference>
<dbReference type="KEGG" id="asl:Aeqsu_3091"/>
<dbReference type="InterPro" id="IPR046484">
    <property type="entry name" value="DUF6577"/>
</dbReference>
<dbReference type="eggNOG" id="ENOG502ZAD1">
    <property type="taxonomic scope" value="Bacteria"/>
</dbReference>
<sequence length="243" mass="28708">MFNILKENIQDYFIGQSTIEKDKLVANILLNFPELKESSINVYLSLLKKEGVIQNPSRGIYALEEMNSYIPTIDIKQKRLFRKIKKDLPFIDFCIWNTKWLNEFMLHQPFKYYTVLEIEKDAIEPVFYLLKEQGKPVFLEPDADTFDLYINNSEDVIILKQLITESPLQEIENILIPTLEKLLVDMTIDTNLYSAQQGEIKLIFTSAFEKYTVNKNRMKRYSYRRNRENEIEKLTNLTLANIA</sequence>
<dbReference type="AlphaFoldDB" id="I3YZW0"/>